<gene>
    <name evidence="1" type="ORF">S01H1_13986</name>
</gene>
<name>X0SWW9_9ZZZZ</name>
<protein>
    <submittedName>
        <fullName evidence="1">Uncharacterized protein</fullName>
    </submittedName>
</protein>
<organism evidence="1">
    <name type="scientific">marine sediment metagenome</name>
    <dbReference type="NCBI Taxonomy" id="412755"/>
    <lineage>
        <taxon>unclassified sequences</taxon>
        <taxon>metagenomes</taxon>
        <taxon>ecological metagenomes</taxon>
    </lineage>
</organism>
<proteinExistence type="predicted"/>
<evidence type="ECO:0000313" key="1">
    <source>
        <dbReference type="EMBL" id="GAF80422.1"/>
    </source>
</evidence>
<dbReference type="AlphaFoldDB" id="X0SWW9"/>
<reference evidence="1" key="1">
    <citation type="journal article" date="2014" name="Front. Microbiol.">
        <title>High frequency of phylogenetically diverse reductive dehalogenase-homologous genes in deep subseafloor sedimentary metagenomes.</title>
        <authorList>
            <person name="Kawai M."/>
            <person name="Futagami T."/>
            <person name="Toyoda A."/>
            <person name="Takaki Y."/>
            <person name="Nishi S."/>
            <person name="Hori S."/>
            <person name="Arai W."/>
            <person name="Tsubouchi T."/>
            <person name="Morono Y."/>
            <person name="Uchiyama I."/>
            <person name="Ito T."/>
            <person name="Fujiyama A."/>
            <person name="Inagaki F."/>
            <person name="Takami H."/>
        </authorList>
    </citation>
    <scope>NUCLEOTIDE SEQUENCE</scope>
    <source>
        <strain evidence="1">Expedition CK06-06</strain>
    </source>
</reference>
<sequence length="117" mass="13156">MKQRNGFVSNSSSSSFIIAIKKQPEACQHCGRSDLDFIQLINNAGDLDSCVDHEGAAAVLSYMEELEDMVQLARLDPAKIDDWERDLLQNYNKVKNGELDDCRLAVISLDQHNQTLE</sequence>
<feature type="non-terminal residue" evidence="1">
    <location>
        <position position="117"/>
    </location>
</feature>
<accession>X0SWW9</accession>
<dbReference type="EMBL" id="BARS01007247">
    <property type="protein sequence ID" value="GAF80422.1"/>
    <property type="molecule type" value="Genomic_DNA"/>
</dbReference>
<comment type="caution">
    <text evidence="1">The sequence shown here is derived from an EMBL/GenBank/DDBJ whole genome shotgun (WGS) entry which is preliminary data.</text>
</comment>